<comment type="caution">
    <text evidence="1">The sequence shown here is derived from an EMBL/GenBank/DDBJ whole genome shotgun (WGS) entry which is preliminary data.</text>
</comment>
<dbReference type="AlphaFoldDB" id="A0A7J7KIW0"/>
<sequence length="79" mass="9164">MSLHALLSRKVQKITMKVLFLVAAIAVCLMTFAPATEAIYYPVRRCCVHKYRRYCLTIHYRLVCKKVKAGCLRYCSYKG</sequence>
<name>A0A7J7KIW0_BUGNE</name>
<protein>
    <submittedName>
        <fullName evidence="1">Uncharacterized protein</fullName>
    </submittedName>
</protein>
<evidence type="ECO:0000313" key="1">
    <source>
        <dbReference type="EMBL" id="KAF6038529.1"/>
    </source>
</evidence>
<gene>
    <name evidence="1" type="ORF">EB796_003159</name>
</gene>
<keyword evidence="2" id="KW-1185">Reference proteome</keyword>
<dbReference type="Proteomes" id="UP000593567">
    <property type="component" value="Unassembled WGS sequence"/>
</dbReference>
<organism evidence="1 2">
    <name type="scientific">Bugula neritina</name>
    <name type="common">Brown bryozoan</name>
    <name type="synonym">Sertularia neritina</name>
    <dbReference type="NCBI Taxonomy" id="10212"/>
    <lineage>
        <taxon>Eukaryota</taxon>
        <taxon>Metazoa</taxon>
        <taxon>Spiralia</taxon>
        <taxon>Lophotrochozoa</taxon>
        <taxon>Bryozoa</taxon>
        <taxon>Gymnolaemata</taxon>
        <taxon>Cheilostomatida</taxon>
        <taxon>Flustrina</taxon>
        <taxon>Buguloidea</taxon>
        <taxon>Bugulidae</taxon>
        <taxon>Bugula</taxon>
    </lineage>
</organism>
<evidence type="ECO:0000313" key="2">
    <source>
        <dbReference type="Proteomes" id="UP000593567"/>
    </source>
</evidence>
<proteinExistence type="predicted"/>
<reference evidence="1" key="1">
    <citation type="submission" date="2020-06" db="EMBL/GenBank/DDBJ databases">
        <title>Draft genome of Bugula neritina, a colonial animal packing powerful symbionts and potential medicines.</title>
        <authorList>
            <person name="Rayko M."/>
        </authorList>
    </citation>
    <scope>NUCLEOTIDE SEQUENCE [LARGE SCALE GENOMIC DNA]</scope>
    <source>
        <strain evidence="1">Kwan_BN1</strain>
    </source>
</reference>
<dbReference type="EMBL" id="VXIV02000401">
    <property type="protein sequence ID" value="KAF6038529.1"/>
    <property type="molecule type" value="Genomic_DNA"/>
</dbReference>
<accession>A0A7J7KIW0</accession>